<gene>
    <name evidence="2" type="ORF">Kuja_0750</name>
</gene>
<keyword evidence="1" id="KW-1133">Transmembrane helix</keyword>
<name>A0A6B9JAS2_9CAUD</name>
<reference evidence="2 3" key="1">
    <citation type="submission" date="2019-11" db="EMBL/GenBank/DDBJ databases">
        <title>Characterization of a novel member of the family Ackermannviridae.</title>
        <authorList>
            <person name="Maina A.N."/>
            <person name="Mwaura F.B."/>
            <person name="Jumba M."/>
        </authorList>
    </citation>
    <scope>NUCLEOTIDE SEQUENCE [LARGE SCALE GENOMIC DNA]</scope>
</reference>
<accession>A0A6B9JAS2</accession>
<evidence type="ECO:0000313" key="2">
    <source>
        <dbReference type="EMBL" id="QGZ16066.1"/>
    </source>
</evidence>
<dbReference type="Proteomes" id="UP000433471">
    <property type="component" value="Segment"/>
</dbReference>
<keyword evidence="3" id="KW-1185">Reference proteome</keyword>
<sequence length="116" mass="13628">MTKIHSHKLKKLAVKFLEHCFVAVLLSIGYLIHLLLETKRNWKNLSFHQVIMNDSDFHEDEISLLKFIWLLCNLVPLNGYYVSVNPVKRGLYIVNGRINRISFESNFINQVKSEEL</sequence>
<evidence type="ECO:0000256" key="1">
    <source>
        <dbReference type="SAM" id="Phobius"/>
    </source>
</evidence>
<feature type="transmembrane region" description="Helical" evidence="1">
    <location>
        <begin position="62"/>
        <end position="82"/>
    </location>
</feature>
<evidence type="ECO:0000313" key="3">
    <source>
        <dbReference type="Proteomes" id="UP000433471"/>
    </source>
</evidence>
<keyword evidence="1" id="KW-0812">Transmembrane</keyword>
<protein>
    <submittedName>
        <fullName evidence="2">Putative membrane protein</fullName>
    </submittedName>
</protein>
<organism evidence="2 3">
    <name type="scientific">Vibrio phage vB_VchM_Kuja</name>
    <dbReference type="NCBI Taxonomy" id="2686437"/>
    <lineage>
        <taxon>Viruses</taxon>
        <taxon>Duplodnaviria</taxon>
        <taxon>Heunggongvirae</taxon>
        <taxon>Uroviricota</taxon>
        <taxon>Caudoviricetes</taxon>
        <taxon>Pantevenvirales</taxon>
        <taxon>Ackermannviridae</taxon>
        <taxon>Kujavirus</taxon>
        <taxon>Kujavirus kuja</taxon>
    </lineage>
</organism>
<feature type="transmembrane region" description="Helical" evidence="1">
    <location>
        <begin position="12"/>
        <end position="36"/>
    </location>
</feature>
<proteinExistence type="predicted"/>
<keyword evidence="1" id="KW-0472">Membrane</keyword>
<dbReference type="EMBL" id="MN718199">
    <property type="protein sequence ID" value="QGZ16066.1"/>
    <property type="molecule type" value="Genomic_DNA"/>
</dbReference>